<keyword evidence="4 8" id="KW-0812">Transmembrane</keyword>
<evidence type="ECO:0000256" key="5">
    <source>
        <dbReference type="ARBA" id="ARBA00022989"/>
    </source>
</evidence>
<dbReference type="PANTHER" id="PTHR14233:SF4">
    <property type="entry name" value="SOLUTE CARRIER FAMILY 35 MEMBER F2"/>
    <property type="match status" value="1"/>
</dbReference>
<feature type="transmembrane region" description="Helical" evidence="8">
    <location>
        <begin position="170"/>
        <end position="188"/>
    </location>
</feature>
<feature type="transmembrane region" description="Helical" evidence="8">
    <location>
        <begin position="145"/>
        <end position="164"/>
    </location>
</feature>
<dbReference type="Proteomes" id="UP000054498">
    <property type="component" value="Unassembled WGS sequence"/>
</dbReference>
<evidence type="ECO:0000256" key="6">
    <source>
        <dbReference type="ARBA" id="ARBA00023136"/>
    </source>
</evidence>
<keyword evidence="6 8" id="KW-0472">Membrane</keyword>
<comment type="similarity">
    <text evidence="2">Belongs to the SLC35F solute transporter family.</text>
</comment>
<feature type="transmembrane region" description="Helical" evidence="8">
    <location>
        <begin position="195"/>
        <end position="219"/>
    </location>
</feature>
<feature type="transmembrane region" description="Helical" evidence="8">
    <location>
        <begin position="88"/>
        <end position="109"/>
    </location>
</feature>
<dbReference type="STRING" id="145388.A0A0D2MHF3"/>
<comment type="subcellular location">
    <subcellularLocation>
        <location evidence="1">Membrane</location>
        <topology evidence="1">Multi-pass membrane protein</topology>
    </subcellularLocation>
</comment>
<keyword evidence="10" id="KW-1185">Reference proteome</keyword>
<dbReference type="GO" id="GO:0022857">
    <property type="term" value="F:transmembrane transporter activity"/>
    <property type="evidence" value="ECO:0007669"/>
    <property type="project" value="InterPro"/>
</dbReference>
<name>A0A0D2MHF3_9CHLO</name>
<feature type="transmembrane region" description="Helical" evidence="8">
    <location>
        <begin position="115"/>
        <end position="136"/>
    </location>
</feature>
<feature type="transmembrane region" description="Helical" evidence="8">
    <location>
        <begin position="258"/>
        <end position="281"/>
    </location>
</feature>
<evidence type="ECO:0000256" key="7">
    <source>
        <dbReference type="SAM" id="MobiDB-lite"/>
    </source>
</evidence>
<evidence type="ECO:0000256" key="4">
    <source>
        <dbReference type="ARBA" id="ARBA00022692"/>
    </source>
</evidence>
<feature type="compositionally biased region" description="Pro residues" evidence="7">
    <location>
        <begin position="411"/>
        <end position="422"/>
    </location>
</feature>
<evidence type="ECO:0000256" key="1">
    <source>
        <dbReference type="ARBA" id="ARBA00004141"/>
    </source>
</evidence>
<evidence type="ECO:0000256" key="3">
    <source>
        <dbReference type="ARBA" id="ARBA00022448"/>
    </source>
</evidence>
<proteinExistence type="inferred from homology"/>
<evidence type="ECO:0000313" key="9">
    <source>
        <dbReference type="EMBL" id="KIZ00107.1"/>
    </source>
</evidence>
<organism evidence="9 10">
    <name type="scientific">Monoraphidium neglectum</name>
    <dbReference type="NCBI Taxonomy" id="145388"/>
    <lineage>
        <taxon>Eukaryota</taxon>
        <taxon>Viridiplantae</taxon>
        <taxon>Chlorophyta</taxon>
        <taxon>core chlorophytes</taxon>
        <taxon>Chlorophyceae</taxon>
        <taxon>CS clade</taxon>
        <taxon>Sphaeropleales</taxon>
        <taxon>Selenastraceae</taxon>
        <taxon>Monoraphidium</taxon>
    </lineage>
</organism>
<dbReference type="OrthoDB" id="429955at2759"/>
<feature type="region of interest" description="Disordered" evidence="7">
    <location>
        <begin position="366"/>
        <end position="422"/>
    </location>
</feature>
<dbReference type="Pfam" id="PF06027">
    <property type="entry name" value="SLC35F"/>
    <property type="match status" value="2"/>
</dbReference>
<dbReference type="AlphaFoldDB" id="A0A0D2MHF3"/>
<dbReference type="RefSeq" id="XP_013899126.1">
    <property type="nucleotide sequence ID" value="XM_014043672.1"/>
</dbReference>
<dbReference type="InterPro" id="IPR052221">
    <property type="entry name" value="SLC35F_Transporter"/>
</dbReference>
<sequence length="422" mass="42682">MMNITYGSWAATGQHTASRAGSRRRLIAAVLLAQFLSLCLAVTGISSAALAAAGVALPTSQSVLNYGLLALAFGGARLARGGALARPWWCYAALALVDVEANFLVVKAYQYTSLTSVTLLDCFTIPAVIALSYFVLSARYRPRHYVAAGVCVAGLALLVASEGVSSTAGPAPLLGDALVVAGALLYAVSNVTQELFLGAASTAEVLGMVGAFGALIAAAQAALLERGAWAALLAPDAGGAGGAGQAEGRHALVQSVGVAFGAFTAALFAFSSLVPVVLVWGGATALNLSLLTSDMWAAAARVLLFGGFGGAGGWFAASLALVAAGLVLYASAGSAKADDGRGAAGDGGASALHASARGFEAVPVADEDDHFSSEQQEQQRLRQQQEQQQGQGQQLRREGSGADLLVQWQQAPPPRPAPAGTV</sequence>
<evidence type="ECO:0000256" key="8">
    <source>
        <dbReference type="SAM" id="Phobius"/>
    </source>
</evidence>
<evidence type="ECO:0000313" key="10">
    <source>
        <dbReference type="Proteomes" id="UP000054498"/>
    </source>
</evidence>
<dbReference type="KEGG" id="mng:MNEG_7854"/>
<reference evidence="9 10" key="1">
    <citation type="journal article" date="2013" name="BMC Genomics">
        <title>Reconstruction of the lipid metabolism for the microalga Monoraphidium neglectum from its genome sequence reveals characteristics suitable for biofuel production.</title>
        <authorList>
            <person name="Bogen C."/>
            <person name="Al-Dilaimi A."/>
            <person name="Albersmeier A."/>
            <person name="Wichmann J."/>
            <person name="Grundmann M."/>
            <person name="Rupp O."/>
            <person name="Lauersen K.J."/>
            <person name="Blifernez-Klassen O."/>
            <person name="Kalinowski J."/>
            <person name="Goesmann A."/>
            <person name="Mussgnug J.H."/>
            <person name="Kruse O."/>
        </authorList>
    </citation>
    <scope>NUCLEOTIDE SEQUENCE [LARGE SCALE GENOMIC DNA]</scope>
    <source>
        <strain evidence="9 10">SAG 48.87</strain>
    </source>
</reference>
<protein>
    <submittedName>
        <fullName evidence="9">Solute carrier family 35 member F2</fullName>
    </submittedName>
</protein>
<feature type="transmembrane region" description="Helical" evidence="8">
    <location>
        <begin position="63"/>
        <end position="79"/>
    </location>
</feature>
<dbReference type="GO" id="GO:0016020">
    <property type="term" value="C:membrane"/>
    <property type="evidence" value="ECO:0007669"/>
    <property type="project" value="UniProtKB-SubCell"/>
</dbReference>
<accession>A0A0D2MHF3</accession>
<keyword evidence="5 8" id="KW-1133">Transmembrane helix</keyword>
<dbReference type="GeneID" id="25740730"/>
<dbReference type="EMBL" id="KK101649">
    <property type="protein sequence ID" value="KIZ00107.1"/>
    <property type="molecule type" value="Genomic_DNA"/>
</dbReference>
<keyword evidence="3" id="KW-0813">Transport</keyword>
<evidence type="ECO:0000256" key="2">
    <source>
        <dbReference type="ARBA" id="ARBA00007863"/>
    </source>
</evidence>
<feature type="compositionally biased region" description="Low complexity" evidence="7">
    <location>
        <begin position="373"/>
        <end position="394"/>
    </location>
</feature>
<dbReference type="InterPro" id="IPR009262">
    <property type="entry name" value="SLC35_F1/F2/F6"/>
</dbReference>
<gene>
    <name evidence="9" type="ORF">MNEG_7854</name>
</gene>
<dbReference type="PANTHER" id="PTHR14233">
    <property type="entry name" value="DUF914-RELATED"/>
    <property type="match status" value="1"/>
</dbReference>